<gene>
    <name evidence="2" type="ORF">HNQ65_000696</name>
</gene>
<keyword evidence="3" id="KW-1185">Reference proteome</keyword>
<dbReference type="GO" id="GO:0006269">
    <property type="term" value="P:DNA replication, synthesis of primer"/>
    <property type="evidence" value="ECO:0007669"/>
    <property type="project" value="UniProtKB-KW"/>
</dbReference>
<dbReference type="Pfam" id="PF13148">
    <property type="entry name" value="DUF3987"/>
    <property type="match status" value="1"/>
</dbReference>
<dbReference type="Proteomes" id="UP000590740">
    <property type="component" value="Unassembled WGS sequence"/>
</dbReference>
<dbReference type="InterPro" id="IPR025048">
    <property type="entry name" value="DUF3987"/>
</dbReference>
<dbReference type="InterPro" id="IPR016136">
    <property type="entry name" value="DNA_helicase_N/primase_C"/>
</dbReference>
<evidence type="ECO:0000313" key="2">
    <source>
        <dbReference type="EMBL" id="MBB5031142.1"/>
    </source>
</evidence>
<organism evidence="2 3">
    <name type="scientific">Prosthecobacter vanneervenii</name>
    <dbReference type="NCBI Taxonomy" id="48466"/>
    <lineage>
        <taxon>Bacteria</taxon>
        <taxon>Pseudomonadati</taxon>
        <taxon>Verrucomicrobiota</taxon>
        <taxon>Verrucomicrobiia</taxon>
        <taxon>Verrucomicrobiales</taxon>
        <taxon>Verrucomicrobiaceae</taxon>
        <taxon>Prosthecobacter</taxon>
    </lineage>
</organism>
<protein>
    <submittedName>
        <fullName evidence="2">Putative DNA primase/helicase</fullName>
    </submittedName>
</protein>
<reference evidence="2 3" key="1">
    <citation type="submission" date="2020-08" db="EMBL/GenBank/DDBJ databases">
        <title>Genomic Encyclopedia of Type Strains, Phase IV (KMG-IV): sequencing the most valuable type-strain genomes for metagenomic binning, comparative biology and taxonomic classification.</title>
        <authorList>
            <person name="Goeker M."/>
        </authorList>
    </citation>
    <scope>NUCLEOTIDE SEQUENCE [LARGE SCALE GENOMIC DNA]</scope>
    <source>
        <strain evidence="2 3">DSM 12252</strain>
    </source>
</reference>
<dbReference type="GO" id="GO:0004386">
    <property type="term" value="F:helicase activity"/>
    <property type="evidence" value="ECO:0007669"/>
    <property type="project" value="UniProtKB-KW"/>
</dbReference>
<keyword evidence="2" id="KW-0067">ATP-binding</keyword>
<dbReference type="AlphaFoldDB" id="A0A7W8DIK2"/>
<sequence>MSHPTEFTGSQLSAPESEEQILSVVLDGHADWLPALQRVLRMPEVFVDPERRRLWVLLLEMHARGEVITMDSVAVHLRRQSGIEGVRSLGLIMGRHAIFSYEMAEWHARQLAHAHGRRLLAEAAEMAQRADAGPQEMAAVLRQSLHKMEHIAYTTGEDAPRPLPLVAALPPVLPFDPDWLPETFRPWITDIAERMQCPPEFPAVAAMTALSSVCGRRFCIQPKEHDEGYTEFPHLWGMIIGNPSLMKSPSMQAAMRPLKTLTADAQRNYAEQVRARQATEIEARMRRSALESAAKKATKNGEAFDYAQLIQNEDEEGPPLRRLTVNNPSLEALGEVLRENPTGTLLYQDELAGLLALLEKEGNQSLRAFLLQAWSGKEGFTFDRIGRGRRYIEACALSVLGSIQPGVIASHVRAASSHSAGADGFLQRFSLMVWPDVKSEWQDIDRPLDRTAEWDAECVFVAMENLTAEELLRQGVAPGRDDIPTFRFDPEAQELFRDWRSRFENRLRAGRMPAPFEAHLGKYRKLIPALSVLIHAAESFGGLVPLSALQRALSWADCLESHAARVYASSTTADTDAVHTLLKKLLDGTAGLPEEFRARDVRRKGWSGLLRPEDAEAACEQLAEYRWLIATTQPAVVKAGRHTISYHLNPQAKNAMHAA</sequence>
<accession>A0A7W8DIK2</accession>
<evidence type="ECO:0000313" key="3">
    <source>
        <dbReference type="Proteomes" id="UP000590740"/>
    </source>
</evidence>
<name>A0A7W8DIK2_9BACT</name>
<dbReference type="RefSeq" id="WP_184338081.1">
    <property type="nucleotide sequence ID" value="NZ_JACHIG010000001.1"/>
</dbReference>
<comment type="caution">
    <text evidence="2">The sequence shown here is derived from an EMBL/GenBank/DDBJ whole genome shotgun (WGS) entry which is preliminary data.</text>
</comment>
<keyword evidence="1" id="KW-0639">Primosome</keyword>
<keyword evidence="2" id="KW-0378">Hydrolase</keyword>
<dbReference type="Gene3D" id="1.10.860.10">
    <property type="entry name" value="DNAb Helicase, Chain A"/>
    <property type="match status" value="1"/>
</dbReference>
<dbReference type="EMBL" id="JACHIG010000001">
    <property type="protein sequence ID" value="MBB5031142.1"/>
    <property type="molecule type" value="Genomic_DNA"/>
</dbReference>
<keyword evidence="2" id="KW-0547">Nucleotide-binding</keyword>
<evidence type="ECO:0000256" key="1">
    <source>
        <dbReference type="ARBA" id="ARBA00022515"/>
    </source>
</evidence>
<keyword evidence="2" id="KW-0347">Helicase</keyword>
<dbReference type="GO" id="GO:1990077">
    <property type="term" value="C:primosome complex"/>
    <property type="evidence" value="ECO:0007669"/>
    <property type="project" value="UniProtKB-KW"/>
</dbReference>
<proteinExistence type="predicted"/>